<dbReference type="InterPro" id="IPR032675">
    <property type="entry name" value="LRR_dom_sf"/>
</dbReference>
<dbReference type="InterPro" id="IPR036047">
    <property type="entry name" value="F-box-like_dom_sf"/>
</dbReference>
<dbReference type="EMBL" id="CAJNRD030001119">
    <property type="protein sequence ID" value="CAG5088117.1"/>
    <property type="molecule type" value="Genomic_DNA"/>
</dbReference>
<name>A0A8J2MIN5_COTCN</name>
<protein>
    <submittedName>
        <fullName evidence="2">Similar to Fbxo33: F-box only protein 33 (Mus musculus)</fullName>
    </submittedName>
</protein>
<dbReference type="Gene3D" id="3.80.10.10">
    <property type="entry name" value="Ribonuclease Inhibitor"/>
    <property type="match status" value="1"/>
</dbReference>
<reference evidence="2" key="1">
    <citation type="submission" date="2021-04" db="EMBL/GenBank/DDBJ databases">
        <authorList>
            <person name="Chebbi M.A.C M."/>
        </authorList>
    </citation>
    <scope>NUCLEOTIDE SEQUENCE</scope>
</reference>
<dbReference type="PANTHER" id="PTHR20933:SF3">
    <property type="entry name" value="F-BOX ONLY PROTEIN 33"/>
    <property type="match status" value="1"/>
</dbReference>
<dbReference type="OrthoDB" id="8757000at2759"/>
<sequence>MDQQDGYWGTLPSVIMLEIFSYLEHKDRINASMVCKNWRQALFHPAFWKDITFVLDDTKNSLWSSHLADCFGLSVQNATVRCQIPHCSFELEKLLRNLCENRNLRRLIVEPSTSTFEWSFTSYDDMEALETWTESLYLSILKIIETSKRLEALTLGCVEELVLNAGEILEVLGYYHGKHLTHLGLASVKEDPENYQFVILNSITFQQFISLTILTLDYDCLNDTMLESLTSGTLERLVVHVHDWKENYHGTTDHAWELFTQKNPRCELRLNLLHAYTGVTVLEREILKPKMPLTHFKALFCEYVNLRALYIMASYYSTTLKSLMWIDSADNNESIPPTDGNPDPDGLVMLAWRCINLKELVFIGHKYYHTNLLAIARLRGHNLQRFEFAEHDIQEDYMSNYKYKEVRSEINSILGDNWKTFSASELMPVLIDAIAGDSRDVIMPLVLNDAK</sequence>
<dbReference type="Pfam" id="PF12937">
    <property type="entry name" value="F-box-like"/>
    <property type="match status" value="1"/>
</dbReference>
<dbReference type="AlphaFoldDB" id="A0A8J2MIN5"/>
<keyword evidence="3" id="KW-1185">Reference proteome</keyword>
<dbReference type="Proteomes" id="UP000786811">
    <property type="component" value="Unassembled WGS sequence"/>
</dbReference>
<comment type="caution">
    <text evidence="2">The sequence shown here is derived from an EMBL/GenBank/DDBJ whole genome shotgun (WGS) entry which is preliminary data.</text>
</comment>
<feature type="domain" description="F-box" evidence="1">
    <location>
        <begin position="5"/>
        <end position="51"/>
    </location>
</feature>
<dbReference type="Gene3D" id="1.20.1280.50">
    <property type="match status" value="1"/>
</dbReference>
<accession>A0A8J2MIN5</accession>
<dbReference type="SMART" id="SM00256">
    <property type="entry name" value="FBOX"/>
    <property type="match status" value="1"/>
</dbReference>
<dbReference type="GO" id="GO:0031398">
    <property type="term" value="P:positive regulation of protein ubiquitination"/>
    <property type="evidence" value="ECO:0007669"/>
    <property type="project" value="TreeGrafter"/>
</dbReference>
<proteinExistence type="predicted"/>
<dbReference type="FunFam" id="1.20.1280.50:FF:000005">
    <property type="entry name" value="F-box/LRR-repeat protein 3 isoform X1"/>
    <property type="match status" value="1"/>
</dbReference>
<dbReference type="PROSITE" id="PS50181">
    <property type="entry name" value="FBOX"/>
    <property type="match status" value="1"/>
</dbReference>
<dbReference type="InterPro" id="IPR001810">
    <property type="entry name" value="F-box_dom"/>
</dbReference>
<evidence type="ECO:0000313" key="2">
    <source>
        <dbReference type="EMBL" id="CAG5088117.1"/>
    </source>
</evidence>
<gene>
    <name evidence="2" type="ORF">HICCMSTLAB_LOCUS4717</name>
</gene>
<evidence type="ECO:0000259" key="1">
    <source>
        <dbReference type="PROSITE" id="PS50181"/>
    </source>
</evidence>
<organism evidence="2 3">
    <name type="scientific">Cotesia congregata</name>
    <name type="common">Parasitoid wasp</name>
    <name type="synonym">Apanteles congregatus</name>
    <dbReference type="NCBI Taxonomy" id="51543"/>
    <lineage>
        <taxon>Eukaryota</taxon>
        <taxon>Metazoa</taxon>
        <taxon>Ecdysozoa</taxon>
        <taxon>Arthropoda</taxon>
        <taxon>Hexapoda</taxon>
        <taxon>Insecta</taxon>
        <taxon>Pterygota</taxon>
        <taxon>Neoptera</taxon>
        <taxon>Endopterygota</taxon>
        <taxon>Hymenoptera</taxon>
        <taxon>Apocrita</taxon>
        <taxon>Ichneumonoidea</taxon>
        <taxon>Braconidae</taxon>
        <taxon>Microgastrinae</taxon>
        <taxon>Cotesia</taxon>
    </lineage>
</organism>
<dbReference type="SUPFAM" id="SSF81383">
    <property type="entry name" value="F-box domain"/>
    <property type="match status" value="1"/>
</dbReference>
<dbReference type="PANTHER" id="PTHR20933">
    <property type="entry name" value="F-BOX ONLY PROTEIN 33"/>
    <property type="match status" value="1"/>
</dbReference>
<evidence type="ECO:0000313" key="3">
    <source>
        <dbReference type="Proteomes" id="UP000786811"/>
    </source>
</evidence>
<dbReference type="CDD" id="cd22104">
    <property type="entry name" value="F-box_FBXO33"/>
    <property type="match status" value="1"/>
</dbReference>